<gene>
    <name evidence="1" type="ORF">QT711_03465</name>
</gene>
<comment type="caution">
    <text evidence="1">The sequence shown here is derived from an EMBL/GenBank/DDBJ whole genome shotgun (WGS) entry which is preliminary data.</text>
</comment>
<protein>
    <submittedName>
        <fullName evidence="1">Uncharacterized protein</fullName>
    </submittedName>
</protein>
<dbReference type="EMBL" id="JAUBDI010000002">
    <property type="protein sequence ID" value="MDW0112229.1"/>
    <property type="molecule type" value="Genomic_DNA"/>
</dbReference>
<sequence length="67" mass="7879">MSKKKGRVVSMYQYFGKQRRVIHGHLSIQEISLLQSEGWKLEKRKPSRKPVIEYKRNGIPIARSVAR</sequence>
<accession>A0ABU4G5I6</accession>
<name>A0ABU4G5I6_9BACL</name>
<keyword evidence="2" id="KW-1185">Reference proteome</keyword>
<evidence type="ECO:0000313" key="2">
    <source>
        <dbReference type="Proteomes" id="UP001282284"/>
    </source>
</evidence>
<dbReference type="RefSeq" id="WP_317942122.1">
    <property type="nucleotide sequence ID" value="NZ_JAUBDI010000002.1"/>
</dbReference>
<evidence type="ECO:0000313" key="1">
    <source>
        <dbReference type="EMBL" id="MDW0112229.1"/>
    </source>
</evidence>
<dbReference type="Proteomes" id="UP001282284">
    <property type="component" value="Unassembled WGS sequence"/>
</dbReference>
<organism evidence="1 2">
    <name type="scientific">Sporosarcina saromensis</name>
    <dbReference type="NCBI Taxonomy" id="359365"/>
    <lineage>
        <taxon>Bacteria</taxon>
        <taxon>Bacillati</taxon>
        <taxon>Bacillota</taxon>
        <taxon>Bacilli</taxon>
        <taxon>Bacillales</taxon>
        <taxon>Caryophanaceae</taxon>
        <taxon>Sporosarcina</taxon>
    </lineage>
</organism>
<reference evidence="1 2" key="1">
    <citation type="submission" date="2023-06" db="EMBL/GenBank/DDBJ databases">
        <title>Sporosarcina sp. nov., isolated from Korean traditional fermented seafood 'Jeotgal'.</title>
        <authorList>
            <person name="Yang A.I."/>
            <person name="Shin N.-R."/>
        </authorList>
    </citation>
    <scope>NUCLEOTIDE SEQUENCE [LARGE SCALE GENOMIC DNA]</scope>
    <source>
        <strain evidence="1 2">KCTC13119</strain>
    </source>
</reference>
<proteinExistence type="predicted"/>